<dbReference type="Gene3D" id="6.10.280.10">
    <property type="entry name" value="Mediator complex, subunit Med21"/>
    <property type="match status" value="1"/>
</dbReference>
<comment type="subcellular location">
    <subcellularLocation>
        <location evidence="1 6">Nucleus</location>
    </subcellularLocation>
</comment>
<dbReference type="Proteomes" id="UP000007879">
    <property type="component" value="Unassembled WGS sequence"/>
</dbReference>
<evidence type="ECO:0000313" key="7">
    <source>
        <dbReference type="EnsemblMetazoa" id="XP_019853985.1"/>
    </source>
</evidence>
<comment type="function">
    <text evidence="6">Component of the Mediator complex, a coactivator involved in the regulated transcription of nearly all RNA polymerase II-dependent genes. Mediator functions as a bridge to convey information from gene-specific regulatory proteins to the basal RNA polymerase II transcription machinery. Mediator is recruited to promoters by direct interactions with regulatory proteins and serves as a scaffold for the assembly of a functional preinitiation complex with RNA polymerase II and the general transcription factors.</text>
</comment>
<accession>A0AAN0JAA5</accession>
<dbReference type="GO" id="GO:0006357">
    <property type="term" value="P:regulation of transcription by RNA polymerase II"/>
    <property type="evidence" value="ECO:0007669"/>
    <property type="project" value="TreeGrafter"/>
</dbReference>
<evidence type="ECO:0000256" key="4">
    <source>
        <dbReference type="ARBA" id="ARBA00023163"/>
    </source>
</evidence>
<comment type="subunit">
    <text evidence="6">Component of the Mediator complex.</text>
</comment>
<evidence type="ECO:0000256" key="1">
    <source>
        <dbReference type="ARBA" id="ARBA00004123"/>
    </source>
</evidence>
<evidence type="ECO:0000256" key="6">
    <source>
        <dbReference type="RuleBase" id="RU366036"/>
    </source>
</evidence>
<keyword evidence="5 6" id="KW-0539">Nucleus</keyword>
<sequence>MKLSSNFNPIWSDKMADRLTQLQDAVTQMSDYFCNSIGILQQNQTTETKEGGGESSTNNATLFASLISQTATDIETLIESLPDQEYTPEKQEETLKNLVAENQVSGEKLRQVINEAESMLKQVRLINKTISDHQHKLTN</sequence>
<dbReference type="SUPFAM" id="SSF140718">
    <property type="entry name" value="Mediator hinge subcomplex-like"/>
    <property type="match status" value="1"/>
</dbReference>
<dbReference type="GO" id="GO:0016592">
    <property type="term" value="C:mediator complex"/>
    <property type="evidence" value="ECO:0007669"/>
    <property type="project" value="UniProtKB-UniRule"/>
</dbReference>
<comment type="similarity">
    <text evidence="6">Belongs to the Mediator complex subunit 21 family.</text>
</comment>
<evidence type="ECO:0000256" key="2">
    <source>
        <dbReference type="ARBA" id="ARBA00023015"/>
    </source>
</evidence>
<dbReference type="Pfam" id="PF11221">
    <property type="entry name" value="Med21"/>
    <property type="match status" value="1"/>
</dbReference>
<keyword evidence="4 6" id="KW-0804">Transcription</keyword>
<gene>
    <name evidence="7" type="primary">105313339</name>
</gene>
<keyword evidence="3 6" id="KW-0010">Activator</keyword>
<dbReference type="GO" id="GO:0003712">
    <property type="term" value="F:transcription coregulator activity"/>
    <property type="evidence" value="ECO:0007669"/>
    <property type="project" value="TreeGrafter"/>
</dbReference>
<dbReference type="InterPro" id="IPR037212">
    <property type="entry name" value="Med7/Med21-like"/>
</dbReference>
<reference evidence="7" key="2">
    <citation type="submission" date="2024-06" db="UniProtKB">
        <authorList>
            <consortium name="EnsemblMetazoa"/>
        </authorList>
    </citation>
    <scope>IDENTIFICATION</scope>
</reference>
<organism evidence="7 8">
    <name type="scientific">Amphimedon queenslandica</name>
    <name type="common">Sponge</name>
    <dbReference type="NCBI Taxonomy" id="400682"/>
    <lineage>
        <taxon>Eukaryota</taxon>
        <taxon>Metazoa</taxon>
        <taxon>Porifera</taxon>
        <taxon>Demospongiae</taxon>
        <taxon>Heteroscleromorpha</taxon>
        <taxon>Haplosclerida</taxon>
        <taxon>Niphatidae</taxon>
        <taxon>Amphimedon</taxon>
    </lineage>
</organism>
<evidence type="ECO:0000256" key="3">
    <source>
        <dbReference type="ARBA" id="ARBA00023159"/>
    </source>
</evidence>
<evidence type="ECO:0000256" key="5">
    <source>
        <dbReference type="ARBA" id="ARBA00023242"/>
    </source>
</evidence>
<name>A0AAN0JAA5_AMPQE</name>
<proteinExistence type="inferred from homology"/>
<keyword evidence="2 6" id="KW-0805">Transcription regulation</keyword>
<dbReference type="InterPro" id="IPR021384">
    <property type="entry name" value="Mediator_Med21"/>
</dbReference>
<dbReference type="EnsemblMetazoa" id="XM_019998426.1">
    <property type="protein sequence ID" value="XP_019853985.1"/>
    <property type="gene ID" value="LOC105313339"/>
</dbReference>
<dbReference type="AlphaFoldDB" id="A0AAN0JAA5"/>
<dbReference type="PANTHER" id="PTHR13381:SF0">
    <property type="entry name" value="MEDIATOR OF RNA POLYMERASE II TRANSCRIPTION SUBUNIT 21"/>
    <property type="match status" value="1"/>
</dbReference>
<reference evidence="8" key="1">
    <citation type="journal article" date="2010" name="Nature">
        <title>The Amphimedon queenslandica genome and the evolution of animal complexity.</title>
        <authorList>
            <person name="Srivastava M."/>
            <person name="Simakov O."/>
            <person name="Chapman J."/>
            <person name="Fahey B."/>
            <person name="Gauthier M.E."/>
            <person name="Mitros T."/>
            <person name="Richards G.S."/>
            <person name="Conaco C."/>
            <person name="Dacre M."/>
            <person name="Hellsten U."/>
            <person name="Larroux C."/>
            <person name="Putnam N.H."/>
            <person name="Stanke M."/>
            <person name="Adamska M."/>
            <person name="Darling A."/>
            <person name="Degnan S.M."/>
            <person name="Oakley T.H."/>
            <person name="Plachetzki D.C."/>
            <person name="Zhai Y."/>
            <person name="Adamski M."/>
            <person name="Calcino A."/>
            <person name="Cummins S.F."/>
            <person name="Goodstein D.M."/>
            <person name="Harris C."/>
            <person name="Jackson D.J."/>
            <person name="Leys S.P."/>
            <person name="Shu S."/>
            <person name="Woodcroft B.J."/>
            <person name="Vervoort M."/>
            <person name="Kosik K.S."/>
            <person name="Manning G."/>
            <person name="Degnan B.M."/>
            <person name="Rokhsar D.S."/>
        </authorList>
    </citation>
    <scope>NUCLEOTIDE SEQUENCE [LARGE SCALE GENOMIC DNA]</scope>
</reference>
<evidence type="ECO:0000313" key="8">
    <source>
        <dbReference type="Proteomes" id="UP000007879"/>
    </source>
</evidence>
<keyword evidence="8" id="KW-1185">Reference proteome</keyword>
<protein>
    <recommendedName>
        <fullName evidence="6">Mediator of RNA polymerase II transcription subunit 21</fullName>
    </recommendedName>
</protein>
<dbReference type="PANTHER" id="PTHR13381">
    <property type="entry name" value="RNA POLYMERASE II HOLOENZYME COMPONENT SRB7"/>
    <property type="match status" value="1"/>
</dbReference>